<dbReference type="InterPro" id="IPR002347">
    <property type="entry name" value="SDR_fam"/>
</dbReference>
<dbReference type="PANTHER" id="PTHR24321">
    <property type="entry name" value="DEHYDROGENASES, SHORT CHAIN"/>
    <property type="match status" value="1"/>
</dbReference>
<dbReference type="PRINTS" id="PR00080">
    <property type="entry name" value="SDRFAMILY"/>
</dbReference>
<sequence>MEKSFVSKLLEEKTSLVTGAGSGIGRASALALAREGAAVCAVDRHIEAAQETAEEIRRLGGRAHAVRADVAVEQEVKAMISEAMDEFGRVDCYFNNAGIGTVESNSRGKSLAQLELADWQRMIDVNLTGVFLCMKYEILAMGEKGGSIVNNASIGGLQGLKNAAAYTAAKHGVIGLTKSAAIEYGESGIRVNAVCPGHILTPLIMKSSNLNPDLARMNPMNRLGTMEEIAELVVWLSSSRASFSNGAVFVADGGRLAAA</sequence>
<evidence type="ECO:0000313" key="4">
    <source>
        <dbReference type="Proteomes" id="UP001549320"/>
    </source>
</evidence>
<dbReference type="PRINTS" id="PR00081">
    <property type="entry name" value="GDHRDH"/>
</dbReference>
<dbReference type="InterPro" id="IPR020904">
    <property type="entry name" value="Sc_DH/Rdtase_CS"/>
</dbReference>
<accession>A0ABV2Q5M4</accession>
<gene>
    <name evidence="3" type="ORF">ABIE13_001070</name>
</gene>
<dbReference type="Proteomes" id="UP001549320">
    <property type="component" value="Unassembled WGS sequence"/>
</dbReference>
<comment type="caution">
    <text evidence="3">The sequence shown here is derived from an EMBL/GenBank/DDBJ whole genome shotgun (WGS) entry which is preliminary data.</text>
</comment>
<dbReference type="EMBL" id="JBEPSH010000002">
    <property type="protein sequence ID" value="MET4575970.1"/>
    <property type="molecule type" value="Genomic_DNA"/>
</dbReference>
<name>A0ABV2Q5M4_9BURK</name>
<protein>
    <submittedName>
        <fullName evidence="3">NAD(P)-dependent dehydrogenase (Short-subunit alcohol dehydrogenase family)</fullName>
    </submittedName>
</protein>
<keyword evidence="2" id="KW-0560">Oxidoreductase</keyword>
<dbReference type="Pfam" id="PF13561">
    <property type="entry name" value="adh_short_C2"/>
    <property type="match status" value="1"/>
</dbReference>
<comment type="similarity">
    <text evidence="1">Belongs to the short-chain dehydrogenases/reductases (SDR) family.</text>
</comment>
<dbReference type="CDD" id="cd05233">
    <property type="entry name" value="SDR_c"/>
    <property type="match status" value="1"/>
</dbReference>
<dbReference type="Gene3D" id="3.40.50.720">
    <property type="entry name" value="NAD(P)-binding Rossmann-like Domain"/>
    <property type="match status" value="1"/>
</dbReference>
<dbReference type="PROSITE" id="PS00061">
    <property type="entry name" value="ADH_SHORT"/>
    <property type="match status" value="1"/>
</dbReference>
<proteinExistence type="inferred from homology"/>
<dbReference type="SUPFAM" id="SSF51735">
    <property type="entry name" value="NAD(P)-binding Rossmann-fold domains"/>
    <property type="match status" value="1"/>
</dbReference>
<evidence type="ECO:0000313" key="3">
    <source>
        <dbReference type="EMBL" id="MET4575970.1"/>
    </source>
</evidence>
<evidence type="ECO:0000256" key="1">
    <source>
        <dbReference type="ARBA" id="ARBA00006484"/>
    </source>
</evidence>
<organism evidence="3 4">
    <name type="scientific">Ottowia thiooxydans</name>
    <dbReference type="NCBI Taxonomy" id="219182"/>
    <lineage>
        <taxon>Bacteria</taxon>
        <taxon>Pseudomonadati</taxon>
        <taxon>Pseudomonadota</taxon>
        <taxon>Betaproteobacteria</taxon>
        <taxon>Burkholderiales</taxon>
        <taxon>Comamonadaceae</taxon>
        <taxon>Ottowia</taxon>
    </lineage>
</organism>
<keyword evidence="4" id="KW-1185">Reference proteome</keyword>
<dbReference type="InterPro" id="IPR036291">
    <property type="entry name" value="NAD(P)-bd_dom_sf"/>
</dbReference>
<evidence type="ECO:0000256" key="2">
    <source>
        <dbReference type="ARBA" id="ARBA00023002"/>
    </source>
</evidence>
<dbReference type="PANTHER" id="PTHR24321:SF8">
    <property type="entry name" value="ESTRADIOL 17-BETA-DEHYDROGENASE 8-RELATED"/>
    <property type="match status" value="1"/>
</dbReference>
<reference evidence="3 4" key="1">
    <citation type="submission" date="2024-06" db="EMBL/GenBank/DDBJ databases">
        <title>Sorghum-associated microbial communities from plants grown in Nebraska, USA.</title>
        <authorList>
            <person name="Schachtman D."/>
        </authorList>
    </citation>
    <scope>NUCLEOTIDE SEQUENCE [LARGE SCALE GENOMIC DNA]</scope>
    <source>
        <strain evidence="3 4">2709</strain>
    </source>
</reference>